<accession>A0ABX0UN73</accession>
<sequence>MIVTYTEEGWSIILQRSHGLLAGQICGHWKRSKQPERWVETLIATAEHDDVSNELNSSDLLTQSGGPKNFKANKFNKEECDHLLARAIEKGLYVALLIARHVTFLYGKEPSAKTYFAALKKREKEWIRQTKTTSEEIAASYELVEFCDAMSLLICQDLIQPEERKIEISTGPGGAHYELWKRDDQHLIVSPWPFEEDSFTANYETRSIAQLAFKNDTEFKEILESSEVTLMSLKISKD</sequence>
<comment type="caution">
    <text evidence="1">The sequence shown here is derived from an EMBL/GenBank/DDBJ whole genome shotgun (WGS) entry which is preliminary data.</text>
</comment>
<evidence type="ECO:0000313" key="1">
    <source>
        <dbReference type="EMBL" id="NIJ54443.1"/>
    </source>
</evidence>
<evidence type="ECO:0008006" key="3">
    <source>
        <dbReference type="Google" id="ProtNLM"/>
    </source>
</evidence>
<dbReference type="EMBL" id="JAASQJ010000003">
    <property type="protein sequence ID" value="NIJ54443.1"/>
    <property type="molecule type" value="Genomic_DNA"/>
</dbReference>
<keyword evidence="2" id="KW-1185">Reference proteome</keyword>
<dbReference type="Pfam" id="PF13030">
    <property type="entry name" value="DUF3891"/>
    <property type="match status" value="1"/>
</dbReference>
<reference evidence="1 2" key="1">
    <citation type="submission" date="2020-03" db="EMBL/GenBank/DDBJ databases">
        <title>Genomic Encyclopedia of Type Strains, Phase IV (KMG-IV): sequencing the most valuable type-strain genomes for metagenomic binning, comparative biology and taxonomic classification.</title>
        <authorList>
            <person name="Goeker M."/>
        </authorList>
    </citation>
    <scope>NUCLEOTIDE SEQUENCE [LARGE SCALE GENOMIC DNA]</scope>
    <source>
        <strain evidence="1 2">DSM 102865</strain>
    </source>
</reference>
<dbReference type="RefSeq" id="WP_167272631.1">
    <property type="nucleotide sequence ID" value="NZ_JAASQJ010000003.1"/>
</dbReference>
<dbReference type="InterPro" id="IPR024992">
    <property type="entry name" value="DUF3891"/>
</dbReference>
<name>A0ABX0UN73_9BACT</name>
<dbReference type="Proteomes" id="UP001179181">
    <property type="component" value="Unassembled WGS sequence"/>
</dbReference>
<protein>
    <recommendedName>
        <fullName evidence="3">DUF3891 family protein</fullName>
    </recommendedName>
</protein>
<evidence type="ECO:0000313" key="2">
    <source>
        <dbReference type="Proteomes" id="UP001179181"/>
    </source>
</evidence>
<proteinExistence type="predicted"/>
<organism evidence="1 2">
    <name type="scientific">Dyadobacter arcticus</name>
    <dbReference type="NCBI Taxonomy" id="1078754"/>
    <lineage>
        <taxon>Bacteria</taxon>
        <taxon>Pseudomonadati</taxon>
        <taxon>Bacteroidota</taxon>
        <taxon>Cytophagia</taxon>
        <taxon>Cytophagales</taxon>
        <taxon>Spirosomataceae</taxon>
        <taxon>Dyadobacter</taxon>
    </lineage>
</organism>
<gene>
    <name evidence="1" type="ORF">FHS68_003625</name>
</gene>